<comment type="caution">
    <text evidence="3">The sequence shown here is derived from an EMBL/GenBank/DDBJ whole genome shotgun (WGS) entry which is preliminary data.</text>
</comment>
<dbReference type="AlphaFoldDB" id="A0A917YJG4"/>
<organism evidence="3 4">
    <name type="scientific">Gemmobacter aquaticus</name>
    <dbReference type="NCBI Taxonomy" id="490185"/>
    <lineage>
        <taxon>Bacteria</taxon>
        <taxon>Pseudomonadati</taxon>
        <taxon>Pseudomonadota</taxon>
        <taxon>Alphaproteobacteria</taxon>
        <taxon>Rhodobacterales</taxon>
        <taxon>Paracoccaceae</taxon>
        <taxon>Gemmobacter</taxon>
    </lineage>
</organism>
<dbReference type="PANTHER" id="PTHR36920">
    <property type="match status" value="1"/>
</dbReference>
<keyword evidence="2" id="KW-0732">Signal</keyword>
<dbReference type="Pfam" id="PF03922">
    <property type="entry name" value="OmpW"/>
    <property type="match status" value="1"/>
</dbReference>
<evidence type="ECO:0000313" key="3">
    <source>
        <dbReference type="EMBL" id="GGO27316.1"/>
    </source>
</evidence>
<evidence type="ECO:0000256" key="1">
    <source>
        <dbReference type="ARBA" id="ARBA00009330"/>
    </source>
</evidence>
<gene>
    <name evidence="3" type="primary">ompW</name>
    <name evidence="3" type="ORF">GCM10010991_08900</name>
</gene>
<protein>
    <submittedName>
        <fullName evidence="3">Outer membrane protein</fullName>
    </submittedName>
</protein>
<dbReference type="Proteomes" id="UP000598196">
    <property type="component" value="Unassembled WGS sequence"/>
</dbReference>
<feature type="chain" id="PRO_5037815936" evidence="2">
    <location>
        <begin position="21"/>
        <end position="197"/>
    </location>
</feature>
<evidence type="ECO:0000313" key="4">
    <source>
        <dbReference type="Proteomes" id="UP000598196"/>
    </source>
</evidence>
<sequence>MRTLLLACLATASLAAPSLAQSAGDMTLGFGVGYVSPKDGNGTVAGAEVDIDSNARPIITFEYFFRDNVGVEVLGALPFKHDINLGGTKIGTTKHLPPTVSINWHIPTGGPLTPFVGVGLNYTTFFEDRSPLGDLEIDDSFGLAATLGLDYAVSEKGAVRFDLRYIDIDSDVKLDGVKVGEVEVDPLVASISYVWKF</sequence>
<evidence type="ECO:0000256" key="2">
    <source>
        <dbReference type="SAM" id="SignalP"/>
    </source>
</evidence>
<name>A0A917YJG4_9RHOB</name>
<dbReference type="GO" id="GO:0019867">
    <property type="term" value="C:outer membrane"/>
    <property type="evidence" value="ECO:0007669"/>
    <property type="project" value="InterPro"/>
</dbReference>
<keyword evidence="4" id="KW-1185">Reference proteome</keyword>
<dbReference type="EMBL" id="BMLP01000001">
    <property type="protein sequence ID" value="GGO27316.1"/>
    <property type="molecule type" value="Genomic_DNA"/>
</dbReference>
<accession>A0A917YJG4</accession>
<proteinExistence type="inferred from homology"/>
<dbReference type="InterPro" id="IPR011250">
    <property type="entry name" value="OMP/PagP_B-barrel"/>
</dbReference>
<reference evidence="3 4" key="1">
    <citation type="journal article" date="2014" name="Int. J. Syst. Evol. Microbiol.">
        <title>Complete genome sequence of Corynebacterium casei LMG S-19264T (=DSM 44701T), isolated from a smear-ripened cheese.</title>
        <authorList>
            <consortium name="US DOE Joint Genome Institute (JGI-PGF)"/>
            <person name="Walter F."/>
            <person name="Albersmeier A."/>
            <person name="Kalinowski J."/>
            <person name="Ruckert C."/>
        </authorList>
    </citation>
    <scope>NUCLEOTIDE SEQUENCE [LARGE SCALE GENOMIC DNA]</scope>
    <source>
        <strain evidence="3 4">CGMCC 1.7029</strain>
    </source>
</reference>
<feature type="signal peptide" evidence="2">
    <location>
        <begin position="1"/>
        <end position="20"/>
    </location>
</feature>
<comment type="similarity">
    <text evidence="1">Belongs to the OmpW/AlkL family.</text>
</comment>
<dbReference type="SUPFAM" id="SSF56925">
    <property type="entry name" value="OMPA-like"/>
    <property type="match status" value="1"/>
</dbReference>
<dbReference type="Gene3D" id="2.40.160.20">
    <property type="match status" value="1"/>
</dbReference>
<dbReference type="RefSeq" id="WP_373288989.1">
    <property type="nucleotide sequence ID" value="NZ_BMLP01000001.1"/>
</dbReference>
<dbReference type="PANTHER" id="PTHR36920:SF1">
    <property type="entry name" value="OUTER MEMBRANE PROTEIN W"/>
    <property type="match status" value="1"/>
</dbReference>
<dbReference type="InterPro" id="IPR005618">
    <property type="entry name" value="OMPW"/>
</dbReference>
<dbReference type="GO" id="GO:0055085">
    <property type="term" value="P:transmembrane transport"/>
    <property type="evidence" value="ECO:0007669"/>
    <property type="project" value="TreeGrafter"/>
</dbReference>